<accession>A0A0E9PBV8</accession>
<dbReference type="AlphaFoldDB" id="A0A0E9PBV8"/>
<protein>
    <submittedName>
        <fullName evidence="1">Uncharacterized protein</fullName>
    </submittedName>
</protein>
<evidence type="ECO:0000313" key="1">
    <source>
        <dbReference type="EMBL" id="JAH02171.1"/>
    </source>
</evidence>
<name>A0A0E9PBV8_ANGAN</name>
<sequence length="17" mass="2254">MFFLFYFIFKNRYCVSK</sequence>
<reference evidence="1" key="1">
    <citation type="submission" date="2014-11" db="EMBL/GenBank/DDBJ databases">
        <authorList>
            <person name="Amaro Gonzalez C."/>
        </authorList>
    </citation>
    <scope>NUCLEOTIDE SEQUENCE</scope>
</reference>
<proteinExistence type="predicted"/>
<dbReference type="EMBL" id="GBXM01106406">
    <property type="protein sequence ID" value="JAH02171.1"/>
    <property type="molecule type" value="Transcribed_RNA"/>
</dbReference>
<organism evidence="1">
    <name type="scientific">Anguilla anguilla</name>
    <name type="common">European freshwater eel</name>
    <name type="synonym">Muraena anguilla</name>
    <dbReference type="NCBI Taxonomy" id="7936"/>
    <lineage>
        <taxon>Eukaryota</taxon>
        <taxon>Metazoa</taxon>
        <taxon>Chordata</taxon>
        <taxon>Craniata</taxon>
        <taxon>Vertebrata</taxon>
        <taxon>Euteleostomi</taxon>
        <taxon>Actinopterygii</taxon>
        <taxon>Neopterygii</taxon>
        <taxon>Teleostei</taxon>
        <taxon>Anguilliformes</taxon>
        <taxon>Anguillidae</taxon>
        <taxon>Anguilla</taxon>
    </lineage>
</organism>
<reference evidence="1" key="2">
    <citation type="journal article" date="2015" name="Fish Shellfish Immunol.">
        <title>Early steps in the European eel (Anguilla anguilla)-Vibrio vulnificus interaction in the gills: Role of the RtxA13 toxin.</title>
        <authorList>
            <person name="Callol A."/>
            <person name="Pajuelo D."/>
            <person name="Ebbesson L."/>
            <person name="Teles M."/>
            <person name="MacKenzie S."/>
            <person name="Amaro C."/>
        </authorList>
    </citation>
    <scope>NUCLEOTIDE SEQUENCE</scope>
</reference>